<dbReference type="STRING" id="1122195.SAMN02745164_01763"/>
<keyword evidence="4" id="KW-1185">Reference proteome</keyword>
<protein>
    <submittedName>
        <fullName evidence="3">PD-(D/E)XK nuclease superfamily protein</fullName>
    </submittedName>
</protein>
<comment type="caution">
    <text evidence="3">The sequence shown here is derived from an EMBL/GenBank/DDBJ whole genome shotgun (WGS) entry which is preliminary data.</text>
</comment>
<accession>A0A1M4YVH1</accession>
<dbReference type="Pfam" id="PF12705">
    <property type="entry name" value="PDDEXK_1"/>
    <property type="match status" value="1"/>
</dbReference>
<proteinExistence type="predicted"/>
<dbReference type="InterPro" id="IPR038726">
    <property type="entry name" value="PDDEXK_AddAB-type"/>
</dbReference>
<dbReference type="SUPFAM" id="SSF52540">
    <property type="entry name" value="P-loop containing nucleoside triphosphate hydrolases"/>
    <property type="match status" value="1"/>
</dbReference>
<dbReference type="OrthoDB" id="38522at2"/>
<evidence type="ECO:0000313" key="3">
    <source>
        <dbReference type="EMBL" id="SHF09346.1"/>
    </source>
</evidence>
<name>A0A1M4YVH1_MARH1</name>
<dbReference type="Proteomes" id="UP000184334">
    <property type="component" value="Unassembled WGS sequence"/>
</dbReference>
<dbReference type="RefSeq" id="WP_072865499.1">
    <property type="nucleotide sequence ID" value="NZ_FQUI01000034.1"/>
</dbReference>
<dbReference type="AlphaFoldDB" id="A0A1M4YVH1"/>
<organism evidence="3 4">
    <name type="scientific">Marinitoga hydrogenitolerans (strain DSM 16785 / JCM 12826 / AT1271)</name>
    <dbReference type="NCBI Taxonomy" id="1122195"/>
    <lineage>
        <taxon>Bacteria</taxon>
        <taxon>Thermotogati</taxon>
        <taxon>Thermotogota</taxon>
        <taxon>Thermotogae</taxon>
        <taxon>Petrotogales</taxon>
        <taxon>Petrotogaceae</taxon>
        <taxon>Marinitoga</taxon>
    </lineage>
</organism>
<feature type="coiled-coil region" evidence="1">
    <location>
        <begin position="411"/>
        <end position="458"/>
    </location>
</feature>
<evidence type="ECO:0000313" key="4">
    <source>
        <dbReference type="Proteomes" id="UP000184334"/>
    </source>
</evidence>
<feature type="domain" description="PD-(D/E)XK endonuclease-like" evidence="2">
    <location>
        <begin position="724"/>
        <end position="1019"/>
    </location>
</feature>
<dbReference type="InterPro" id="IPR027417">
    <property type="entry name" value="P-loop_NTPase"/>
</dbReference>
<evidence type="ECO:0000256" key="1">
    <source>
        <dbReference type="SAM" id="Coils"/>
    </source>
</evidence>
<gene>
    <name evidence="3" type="ORF">SAMN02745164_01763</name>
</gene>
<reference evidence="3" key="1">
    <citation type="submission" date="2016-11" db="EMBL/GenBank/DDBJ databases">
        <authorList>
            <person name="Varghese N."/>
            <person name="Submissions S."/>
        </authorList>
    </citation>
    <scope>NUCLEOTIDE SEQUENCE [LARGE SCALE GENOMIC DNA]</scope>
    <source>
        <strain evidence="3">DSM 16785</strain>
    </source>
</reference>
<evidence type="ECO:0000259" key="2">
    <source>
        <dbReference type="Pfam" id="PF12705"/>
    </source>
</evidence>
<sequence length="1097" mass="130619">MKKAKIIDLNKNHFDEIADFILPLYEKDPMEFLYIGPSGDYVKQIAEAVTRKTNKTLNRDAFRVINQYIVELFKKHEPSSLFIDRDFLKAYIANELEDLIEKEKNNIQFEKYLKTLSKSKFSIEYLLEIFEKKWEISRISDKGILESNELYMEMDKDIESDDNLFKLYKHLEEKLEDILNTKFDNSKSINKNYDQISIYKWFYEEFEGKKLGKTLIIGGFFDLPPILINVLNKLFSLFDNVYFLAWSLNDDDSFDSLKKIYNFLRNNDFDIEEKKIPLKKLFKDTVFFKAEFKNNILEIENIAKEIKRKILYENYVPKDFGIVVPDFQTANSLADFFEEIKVPYRLKNDISLSESLVVNKLLLPLKVKYSGYEVDDLLALIETGYAGERTLSIDEIEELLKSLNLYYDYPKSSLKSRKEKWIKRIEEKLNEVKKELLSSDEKERLEKSKKELDELKNIFFNLFDLLGKLDKKELELSYYRNLLNNWINEKVIDISNIEKVESELNALYKFQEVLLKTEKNLEKLISGNISLSKYYNILSSLIETEKYRISEKYSNTVEIFTLNDSRFIHKKFKIFISFSDNNYPSIGINPLLSYITKNDYYSKISELQFRENMYISMLFADNVIITYPKATISGEEISISPYENDLKKLFEIKEYTFFSKSEEIIPINTNEIYSLEQAVLYYTYNNLNSNMEEINNIINQINELKISKKIFSWNLGESIKLKNISHNKISTYVDCPFKYYLKYIAEIKTNKDFSIFYVGNLKHKIMKKLFDKYSTYNSIKSLVDNKDELYNEIKRIANEEWDKSGVEELRTYKIIKEIEIEVISNELSNVVDTLISLYIFFGSPRSKNKEALSLKYQKIIESEYSIKGEYNKYNLISRIDRIDEMNENLNFELKEKKKKNIFELKPSKKEERKSYSIIDYKNKTSFQTEQLLFYYLTLLNNKDIWKEKVANNPVFLSFLPMSKENDKYKSLKWIKIENNFVYIKYPGNSNAYEKIDFKEFEKWLDNIINSIKNTNFIPAFSNKKELLKYRFLDELSIKGYSVQNSNEKYYSCKIGNEGKCEFYRFCSLFQWLENITLKERKHLTKDDIKLLRGELID</sequence>
<keyword evidence="1" id="KW-0175">Coiled coil</keyword>
<dbReference type="EMBL" id="FQUI01000034">
    <property type="protein sequence ID" value="SHF09346.1"/>
    <property type="molecule type" value="Genomic_DNA"/>
</dbReference>